<dbReference type="KEGG" id="stir:DDW44_00365"/>
<organism evidence="11 12">
    <name type="scientific">Streptomyces tirandamycinicus</name>
    <dbReference type="NCBI Taxonomy" id="2174846"/>
    <lineage>
        <taxon>Bacteria</taxon>
        <taxon>Bacillati</taxon>
        <taxon>Actinomycetota</taxon>
        <taxon>Actinomycetes</taxon>
        <taxon>Kitasatosporales</taxon>
        <taxon>Streptomycetaceae</taxon>
        <taxon>Streptomyces</taxon>
    </lineage>
</organism>
<evidence type="ECO:0000256" key="8">
    <source>
        <dbReference type="ARBA" id="ARBA00023136"/>
    </source>
</evidence>
<dbReference type="PANTHER" id="PTHR42982:SF8">
    <property type="entry name" value="SEC-INDEPENDENT PROTEIN TRANSLOCASE PROTEIN TATA"/>
    <property type="match status" value="1"/>
</dbReference>
<dbReference type="Pfam" id="PF02416">
    <property type="entry name" value="TatA_B_E"/>
    <property type="match status" value="1"/>
</dbReference>
<keyword evidence="3 9" id="KW-1003">Cell membrane</keyword>
<comment type="subunit">
    <text evidence="9">The Tat system comprises two distinct complexes: a TatABC complex, containing multiple copies of TatA, TatB and TatC subunits, and a separate TatA complex, containing only TatA subunits. Substrates initially bind to the TatABC complex, which probably triggers association of the separate TatA complex to form the active translocon.</text>
</comment>
<comment type="similarity">
    <text evidence="9">Belongs to the TatA/E family.</text>
</comment>
<feature type="region of interest" description="Disordered" evidence="10">
    <location>
        <begin position="44"/>
        <end position="99"/>
    </location>
</feature>
<dbReference type="GO" id="GO:0008320">
    <property type="term" value="F:protein transmembrane transporter activity"/>
    <property type="evidence" value="ECO:0007669"/>
    <property type="project" value="UniProtKB-UniRule"/>
</dbReference>
<dbReference type="InterPro" id="IPR006312">
    <property type="entry name" value="TatA/E"/>
</dbReference>
<evidence type="ECO:0000256" key="2">
    <source>
        <dbReference type="ARBA" id="ARBA00022448"/>
    </source>
</evidence>
<dbReference type="GO" id="GO:0033281">
    <property type="term" value="C:TAT protein transport complex"/>
    <property type="evidence" value="ECO:0007669"/>
    <property type="project" value="UniProtKB-UniRule"/>
</dbReference>
<name>A0A2S1SLU2_9ACTN</name>
<dbReference type="InterPro" id="IPR003369">
    <property type="entry name" value="TatA/B/E"/>
</dbReference>
<comment type="function">
    <text evidence="9">Part of the twin-arginine translocation (Tat) system that transports large folded proteins containing a characteristic twin-arginine motif in their signal peptide across membranes. TatA could form the protein-conducting channel of the Tat system.</text>
</comment>
<keyword evidence="7 9" id="KW-0811">Translocation</keyword>
<keyword evidence="2 9" id="KW-0813">Transport</keyword>
<dbReference type="OrthoDB" id="5245163at2"/>
<dbReference type="AlphaFoldDB" id="A0A2S1SLU2"/>
<proteinExistence type="inferred from homology"/>
<keyword evidence="12" id="KW-1185">Reference proteome</keyword>
<keyword evidence="5 9" id="KW-0653">Protein transport</keyword>
<evidence type="ECO:0000313" key="12">
    <source>
        <dbReference type="Proteomes" id="UP000244900"/>
    </source>
</evidence>
<accession>A0A2S1SLU2</accession>
<dbReference type="NCBIfam" id="NF001854">
    <property type="entry name" value="PRK00575.1"/>
    <property type="match status" value="1"/>
</dbReference>
<evidence type="ECO:0000256" key="6">
    <source>
        <dbReference type="ARBA" id="ARBA00022989"/>
    </source>
</evidence>
<evidence type="ECO:0000256" key="9">
    <source>
        <dbReference type="HAMAP-Rule" id="MF_00236"/>
    </source>
</evidence>
<dbReference type="Gene3D" id="1.20.5.3310">
    <property type="match status" value="1"/>
</dbReference>
<dbReference type="RefSeq" id="WP_108905154.1">
    <property type="nucleotide sequence ID" value="NZ_CP029188.1"/>
</dbReference>
<gene>
    <name evidence="9" type="primary">tatA</name>
    <name evidence="11" type="ORF">DDW44_00365</name>
</gene>
<evidence type="ECO:0000256" key="5">
    <source>
        <dbReference type="ARBA" id="ARBA00022927"/>
    </source>
</evidence>
<evidence type="ECO:0000256" key="4">
    <source>
        <dbReference type="ARBA" id="ARBA00022692"/>
    </source>
</evidence>
<evidence type="ECO:0000313" key="11">
    <source>
        <dbReference type="EMBL" id="AWI27395.1"/>
    </source>
</evidence>
<sequence length="99" mass="10486">MLPHIGPAEMLLVVLVVFLLFGARKLPEIARSLGRSARILKSEARAMRSDAPDVPDDPVRPHGQSALPSARAEPSGKPTEQPTGTRSADGGHSQDDLVA</sequence>
<reference evidence="11 12" key="1">
    <citation type="submission" date="2018-05" db="EMBL/GenBank/DDBJ databases">
        <title>Complete genome sequence of sponge-derived Streptomyces sp. HNM0039.</title>
        <authorList>
            <person name="Huang X."/>
            <person name="Zhou S."/>
        </authorList>
    </citation>
    <scope>NUCLEOTIDE SEQUENCE [LARGE SCALE GENOMIC DNA]</scope>
    <source>
        <strain evidence="11 12">HNM0039</strain>
    </source>
</reference>
<dbReference type="GO" id="GO:0043953">
    <property type="term" value="P:protein transport by the Tat complex"/>
    <property type="evidence" value="ECO:0007669"/>
    <property type="project" value="UniProtKB-UniRule"/>
</dbReference>
<dbReference type="HAMAP" id="MF_00236">
    <property type="entry name" value="TatA_E"/>
    <property type="match status" value="1"/>
</dbReference>
<dbReference type="Proteomes" id="UP000244900">
    <property type="component" value="Chromosome"/>
</dbReference>
<keyword evidence="6 9" id="KW-1133">Transmembrane helix</keyword>
<dbReference type="PANTHER" id="PTHR42982">
    <property type="entry name" value="SEC-INDEPENDENT PROTEIN TRANSLOCASE PROTEIN TATA"/>
    <property type="match status" value="1"/>
</dbReference>
<evidence type="ECO:0000256" key="3">
    <source>
        <dbReference type="ARBA" id="ARBA00022475"/>
    </source>
</evidence>
<keyword evidence="8 9" id="KW-0472">Membrane</keyword>
<protein>
    <recommendedName>
        <fullName evidence="9">Sec-independent protein translocase protein TatA</fullName>
    </recommendedName>
</protein>
<evidence type="ECO:0000256" key="10">
    <source>
        <dbReference type="SAM" id="MobiDB-lite"/>
    </source>
</evidence>
<dbReference type="EMBL" id="CP029188">
    <property type="protein sequence ID" value="AWI27395.1"/>
    <property type="molecule type" value="Genomic_DNA"/>
</dbReference>
<comment type="subcellular location">
    <subcellularLocation>
        <location evidence="1 9">Cell membrane</location>
        <topology evidence="1 9">Single-pass membrane protein</topology>
    </subcellularLocation>
</comment>
<keyword evidence="4 9" id="KW-0812">Transmembrane</keyword>
<evidence type="ECO:0000256" key="7">
    <source>
        <dbReference type="ARBA" id="ARBA00023010"/>
    </source>
</evidence>
<evidence type="ECO:0000256" key="1">
    <source>
        <dbReference type="ARBA" id="ARBA00004162"/>
    </source>
</evidence>